<name>A0A7G6E588_THEFR</name>
<proteinExistence type="predicted"/>
<organism evidence="2 3">
    <name type="scientific">Thermanaerosceptrum fracticalcis</name>
    <dbReference type="NCBI Taxonomy" id="1712410"/>
    <lineage>
        <taxon>Bacteria</taxon>
        <taxon>Bacillati</taxon>
        <taxon>Bacillota</taxon>
        <taxon>Clostridia</taxon>
        <taxon>Eubacteriales</taxon>
        <taxon>Peptococcaceae</taxon>
        <taxon>Thermanaerosceptrum</taxon>
    </lineage>
</organism>
<protein>
    <submittedName>
        <fullName evidence="2">Uncharacterized protein</fullName>
    </submittedName>
</protein>
<dbReference type="EMBL" id="CP045798">
    <property type="protein sequence ID" value="QNB47242.1"/>
    <property type="molecule type" value="Genomic_DNA"/>
</dbReference>
<accession>A0A7G6E588</accession>
<feature type="region of interest" description="Disordered" evidence="1">
    <location>
        <begin position="40"/>
        <end position="60"/>
    </location>
</feature>
<evidence type="ECO:0000313" key="3">
    <source>
        <dbReference type="Proteomes" id="UP000515847"/>
    </source>
</evidence>
<feature type="compositionally biased region" description="Acidic residues" evidence="1">
    <location>
        <begin position="40"/>
        <end position="49"/>
    </location>
</feature>
<reference evidence="2 3" key="1">
    <citation type="journal article" date="2019" name="Front. Microbiol.">
        <title>Thermoanaerosceptrum fracticalcis gen. nov. sp. nov., a Novel Fumarate-Fermenting Microorganism From a Deep Fractured Carbonate Aquifer of the US Great Basin.</title>
        <authorList>
            <person name="Hamilton-Brehm S.D."/>
            <person name="Stewart L.E."/>
            <person name="Zavarin M."/>
            <person name="Caldwell M."/>
            <person name="Lawson P.A."/>
            <person name="Onstott T.C."/>
            <person name="Grzymski J."/>
            <person name="Neveux I."/>
            <person name="Lollar B.S."/>
            <person name="Russell C.E."/>
            <person name="Moser D.P."/>
        </authorList>
    </citation>
    <scope>NUCLEOTIDE SEQUENCE [LARGE SCALE GENOMIC DNA]</scope>
    <source>
        <strain evidence="2 3">DRI-13</strain>
    </source>
</reference>
<sequence length="60" mass="6990">MGENAHPIPFEKEQELQTKSAQLAELNILLNMYKHENEVFDSEPDENMDIPEKKAVGYER</sequence>
<evidence type="ECO:0000313" key="2">
    <source>
        <dbReference type="EMBL" id="QNB47242.1"/>
    </source>
</evidence>
<dbReference type="AlphaFoldDB" id="A0A7G6E588"/>
<dbReference type="Proteomes" id="UP000515847">
    <property type="component" value="Chromosome"/>
</dbReference>
<gene>
    <name evidence="2" type="ORF">BR63_13625</name>
</gene>
<keyword evidence="3" id="KW-1185">Reference proteome</keyword>
<dbReference type="KEGG" id="tfr:BR63_13625"/>
<feature type="compositionally biased region" description="Basic and acidic residues" evidence="1">
    <location>
        <begin position="50"/>
        <end position="60"/>
    </location>
</feature>
<evidence type="ECO:0000256" key="1">
    <source>
        <dbReference type="SAM" id="MobiDB-lite"/>
    </source>
</evidence>